<dbReference type="PROSITE" id="PS00061">
    <property type="entry name" value="ADH_SHORT"/>
    <property type="match status" value="1"/>
</dbReference>
<accession>A0A5C0B3U9</accession>
<dbReference type="SMART" id="SM00822">
    <property type="entry name" value="PKS_KR"/>
    <property type="match status" value="1"/>
</dbReference>
<dbReference type="NCBIfam" id="NF005559">
    <property type="entry name" value="PRK07231.1"/>
    <property type="match status" value="1"/>
</dbReference>
<name>A0A5C0B3U9_9BURK</name>
<dbReference type="OrthoDB" id="8888385at2"/>
<evidence type="ECO:0000256" key="1">
    <source>
        <dbReference type="ARBA" id="ARBA00006484"/>
    </source>
</evidence>
<protein>
    <submittedName>
        <fullName evidence="3">SDR family oxidoreductase</fullName>
    </submittedName>
</protein>
<feature type="domain" description="Ketoreductase" evidence="2">
    <location>
        <begin position="8"/>
        <end position="188"/>
    </location>
</feature>
<dbReference type="Proteomes" id="UP000325161">
    <property type="component" value="Chromosome"/>
</dbReference>
<dbReference type="CDD" id="cd05233">
    <property type="entry name" value="SDR_c"/>
    <property type="match status" value="1"/>
</dbReference>
<gene>
    <name evidence="3" type="ORF">FXN63_23825</name>
</gene>
<dbReference type="RefSeq" id="WP_148817997.1">
    <property type="nucleotide sequence ID" value="NZ_CP043046.1"/>
</dbReference>
<dbReference type="PRINTS" id="PR00080">
    <property type="entry name" value="SDRFAMILY"/>
</dbReference>
<evidence type="ECO:0000313" key="4">
    <source>
        <dbReference type="Proteomes" id="UP000325161"/>
    </source>
</evidence>
<dbReference type="InterPro" id="IPR057326">
    <property type="entry name" value="KR_dom"/>
</dbReference>
<dbReference type="SUPFAM" id="SSF51735">
    <property type="entry name" value="NAD(P)-binding Rossmann-fold domains"/>
    <property type="match status" value="1"/>
</dbReference>
<evidence type="ECO:0000259" key="2">
    <source>
        <dbReference type="SMART" id="SM00822"/>
    </source>
</evidence>
<dbReference type="InterPro" id="IPR050259">
    <property type="entry name" value="SDR"/>
</dbReference>
<proteinExistence type="inferred from homology"/>
<comment type="similarity">
    <text evidence="1">Belongs to the short-chain dehydrogenases/reductases (SDR) family.</text>
</comment>
<organism evidence="3 4">
    <name type="scientific">Pigmentiphaga aceris</name>
    <dbReference type="NCBI Taxonomy" id="1940612"/>
    <lineage>
        <taxon>Bacteria</taxon>
        <taxon>Pseudomonadati</taxon>
        <taxon>Pseudomonadota</taxon>
        <taxon>Betaproteobacteria</taxon>
        <taxon>Burkholderiales</taxon>
        <taxon>Alcaligenaceae</taxon>
        <taxon>Pigmentiphaga</taxon>
    </lineage>
</organism>
<keyword evidence="4" id="KW-1185">Reference proteome</keyword>
<dbReference type="InterPro" id="IPR036291">
    <property type="entry name" value="NAD(P)-bd_dom_sf"/>
</dbReference>
<dbReference type="EMBL" id="CP043046">
    <property type="protein sequence ID" value="QEI08526.1"/>
    <property type="molecule type" value="Genomic_DNA"/>
</dbReference>
<sequence length="264" mass="27116">MNLQQTPRVALITGAASGIGRCVAEKMALTLGARIYVVDRNADAAAAVADAINAAGGHAKACVVDLADSAGLPDALHALTAAFGPPDIVVNSAGVADMAPAGECPPAQWQKTMAINVTAPMLAMQFALPHMRKTGWGRIVNIASTSGLRAGTGRMAYGTSKAALIAMTKQFAIEEAQWGITVNAIAPGPVDTPMVQALHSDSTRARYATLVPMRRYGKPDEIASGVLYLASDDASYVTGQTLAIDGGFTAAGVLVPDLFDKPAA</sequence>
<dbReference type="PANTHER" id="PTHR42879:SF2">
    <property type="entry name" value="3-OXOACYL-[ACYL-CARRIER-PROTEIN] REDUCTASE FABG"/>
    <property type="match status" value="1"/>
</dbReference>
<dbReference type="GO" id="GO:0032787">
    <property type="term" value="P:monocarboxylic acid metabolic process"/>
    <property type="evidence" value="ECO:0007669"/>
    <property type="project" value="UniProtKB-ARBA"/>
</dbReference>
<dbReference type="KEGG" id="pacr:FXN63_23825"/>
<dbReference type="InterPro" id="IPR002347">
    <property type="entry name" value="SDR_fam"/>
</dbReference>
<dbReference type="Gene3D" id="3.40.50.720">
    <property type="entry name" value="NAD(P)-binding Rossmann-like Domain"/>
    <property type="match status" value="1"/>
</dbReference>
<evidence type="ECO:0000313" key="3">
    <source>
        <dbReference type="EMBL" id="QEI08526.1"/>
    </source>
</evidence>
<dbReference type="NCBIfam" id="NF009466">
    <property type="entry name" value="PRK12826.1-2"/>
    <property type="match status" value="1"/>
</dbReference>
<dbReference type="FunFam" id="3.40.50.720:FF:000084">
    <property type="entry name" value="Short-chain dehydrogenase reductase"/>
    <property type="match status" value="1"/>
</dbReference>
<dbReference type="InterPro" id="IPR020904">
    <property type="entry name" value="Sc_DH/Rdtase_CS"/>
</dbReference>
<dbReference type="PANTHER" id="PTHR42879">
    <property type="entry name" value="3-OXOACYL-(ACYL-CARRIER-PROTEIN) REDUCTASE"/>
    <property type="match status" value="1"/>
</dbReference>
<dbReference type="AlphaFoldDB" id="A0A5C0B3U9"/>
<dbReference type="PRINTS" id="PR00081">
    <property type="entry name" value="GDHRDH"/>
</dbReference>
<reference evidence="3 4" key="1">
    <citation type="submission" date="2019-08" db="EMBL/GenBank/DDBJ databases">
        <title>Amphibian skin-associated Pigmentiphaga: genome sequence and occurrence across geography and hosts.</title>
        <authorList>
            <person name="Bletz M.C."/>
            <person name="Bunk B."/>
            <person name="Sproeer C."/>
            <person name="Biwer P."/>
            <person name="Reiter S."/>
            <person name="Rabemananjara F.C.E."/>
            <person name="Schulz S."/>
            <person name="Overmann J."/>
            <person name="Vences M."/>
        </authorList>
    </citation>
    <scope>NUCLEOTIDE SEQUENCE [LARGE SCALE GENOMIC DNA]</scope>
    <source>
        <strain evidence="3 4">Mada1488</strain>
    </source>
</reference>
<dbReference type="Pfam" id="PF13561">
    <property type="entry name" value="adh_short_C2"/>
    <property type="match status" value="1"/>
</dbReference>